<protein>
    <submittedName>
        <fullName evidence="3">Arabinose efflux permease family protein</fullName>
    </submittedName>
</protein>
<keyword evidence="1" id="KW-1133">Transmembrane helix</keyword>
<accession>A0A062UTY6</accession>
<dbReference type="InterPro" id="IPR020846">
    <property type="entry name" value="MFS_dom"/>
</dbReference>
<feature type="transmembrane region" description="Helical" evidence="1">
    <location>
        <begin position="143"/>
        <end position="168"/>
    </location>
</feature>
<dbReference type="GO" id="GO:0022857">
    <property type="term" value="F:transmembrane transporter activity"/>
    <property type="evidence" value="ECO:0007669"/>
    <property type="project" value="InterPro"/>
</dbReference>
<feature type="transmembrane region" description="Helical" evidence="1">
    <location>
        <begin position="111"/>
        <end position="131"/>
    </location>
</feature>
<evidence type="ECO:0000256" key="1">
    <source>
        <dbReference type="SAM" id="Phobius"/>
    </source>
</evidence>
<dbReference type="SUPFAM" id="SSF103473">
    <property type="entry name" value="MFS general substrate transporter"/>
    <property type="match status" value="1"/>
</dbReference>
<dbReference type="Proteomes" id="UP000027153">
    <property type="component" value="Unassembled WGS sequence"/>
</dbReference>
<dbReference type="Gene3D" id="1.20.1250.20">
    <property type="entry name" value="MFS general substrate transporter like domains"/>
    <property type="match status" value="2"/>
</dbReference>
<feature type="transmembrane region" description="Helical" evidence="1">
    <location>
        <begin position="52"/>
        <end position="70"/>
    </location>
</feature>
<feature type="transmembrane region" description="Helical" evidence="1">
    <location>
        <begin position="359"/>
        <end position="378"/>
    </location>
</feature>
<sequence>MGIEKPMQDEKLFTRNFILTSLSTVAVFTSFYFLLVTLPIYIVKLGGSKSEIGLIIGVFTIAAVFLRPFIGREVDRRGRKSILIAGLLVFFVSMLLYNYTTSVASLLLLRVLHGIGWGAATTAASTLIADIAPLQRRGEAMGIFGMSANIALAIGPIVSFSLLYASGFPDFPRLFAAGAAIAFVSLLLVIPVSETVVVHPKTPLFSKEAFFPSALMFTITLTYGSIVSFLPLFAQDEGIANPGIFFTVFAVTLLLIRAIAGKLSDVKGRKFVIVPGMVLITLGLWVLSLANPLWSFLAAALLYGLGFGLVHPAVMALLVDRVGERGRGAAMGTFSSAFDLGIGAGSILLGVVLQFFGFRVMYLLGGLIVLAGMVWFIAGTDKTDRIVGGT</sequence>
<dbReference type="PANTHER" id="PTHR23531:SF1">
    <property type="entry name" value="QUINOLENE RESISTANCE PROTEIN NORA"/>
    <property type="match status" value="1"/>
</dbReference>
<gene>
    <name evidence="3" type="ORF">ANME2D_03406</name>
</gene>
<evidence type="ECO:0000259" key="2">
    <source>
        <dbReference type="PROSITE" id="PS50850"/>
    </source>
</evidence>
<dbReference type="AlphaFoldDB" id="A0A062UTY6"/>
<feature type="transmembrane region" description="Helical" evidence="1">
    <location>
        <begin position="296"/>
        <end position="319"/>
    </location>
</feature>
<evidence type="ECO:0000313" key="4">
    <source>
        <dbReference type="Proteomes" id="UP000027153"/>
    </source>
</evidence>
<name>A0A062UTY6_9EURY</name>
<keyword evidence="4" id="KW-1185">Reference proteome</keyword>
<feature type="transmembrane region" description="Helical" evidence="1">
    <location>
        <begin position="12"/>
        <end position="40"/>
    </location>
</feature>
<dbReference type="Pfam" id="PF07690">
    <property type="entry name" value="MFS_1"/>
    <property type="match status" value="1"/>
</dbReference>
<dbReference type="InterPro" id="IPR011701">
    <property type="entry name" value="MFS"/>
</dbReference>
<feature type="transmembrane region" description="Helical" evidence="1">
    <location>
        <begin position="209"/>
        <end position="233"/>
    </location>
</feature>
<evidence type="ECO:0000313" key="3">
    <source>
        <dbReference type="EMBL" id="KCZ70491.1"/>
    </source>
</evidence>
<organism evidence="3 4">
    <name type="scientific">Candidatus Methanoperedens nitratireducens</name>
    <dbReference type="NCBI Taxonomy" id="1392998"/>
    <lineage>
        <taxon>Archaea</taxon>
        <taxon>Methanobacteriati</taxon>
        <taxon>Methanobacteriota</taxon>
        <taxon>Stenosarchaea group</taxon>
        <taxon>Methanomicrobia</taxon>
        <taxon>Methanosarcinales</taxon>
        <taxon>ANME-2 cluster</taxon>
        <taxon>Candidatus Methanoperedentaceae</taxon>
        <taxon>Candidatus Methanoperedens</taxon>
    </lineage>
</organism>
<dbReference type="CDD" id="cd17489">
    <property type="entry name" value="MFS_YfcJ_like"/>
    <property type="match status" value="1"/>
</dbReference>
<feature type="transmembrane region" description="Helical" evidence="1">
    <location>
        <begin position="271"/>
        <end position="290"/>
    </location>
</feature>
<dbReference type="InterPro" id="IPR052714">
    <property type="entry name" value="MFS_Exporter"/>
</dbReference>
<feature type="transmembrane region" description="Helical" evidence="1">
    <location>
        <begin position="82"/>
        <end position="99"/>
    </location>
</feature>
<reference evidence="3 4" key="1">
    <citation type="journal article" date="2013" name="Nature">
        <title>Anaerobic oxidation of methane coupled to nitrate reduction in a novel archaeal lineage.</title>
        <authorList>
            <person name="Haroon M.F."/>
            <person name="Hu S."/>
            <person name="Shi Y."/>
            <person name="Imelfort M."/>
            <person name="Keller J."/>
            <person name="Hugenholtz P."/>
            <person name="Yuan Z."/>
            <person name="Tyson G.W."/>
        </authorList>
    </citation>
    <scope>NUCLEOTIDE SEQUENCE [LARGE SCALE GENOMIC DNA]</scope>
    <source>
        <strain evidence="3 4">ANME-2d</strain>
    </source>
</reference>
<feature type="transmembrane region" description="Helical" evidence="1">
    <location>
        <begin position="174"/>
        <end position="197"/>
    </location>
</feature>
<feature type="transmembrane region" description="Helical" evidence="1">
    <location>
        <begin position="239"/>
        <end position="259"/>
    </location>
</feature>
<dbReference type="EMBL" id="JMIY01000008">
    <property type="protein sequence ID" value="KCZ70491.1"/>
    <property type="molecule type" value="Genomic_DNA"/>
</dbReference>
<dbReference type="PROSITE" id="PS50850">
    <property type="entry name" value="MFS"/>
    <property type="match status" value="1"/>
</dbReference>
<keyword evidence="1" id="KW-0472">Membrane</keyword>
<dbReference type="PANTHER" id="PTHR23531">
    <property type="entry name" value="QUINOLENE RESISTANCE PROTEIN NORA"/>
    <property type="match status" value="1"/>
</dbReference>
<comment type="caution">
    <text evidence="3">The sequence shown here is derived from an EMBL/GenBank/DDBJ whole genome shotgun (WGS) entry which is preliminary data.</text>
</comment>
<dbReference type="InterPro" id="IPR036259">
    <property type="entry name" value="MFS_trans_sf"/>
</dbReference>
<feature type="transmembrane region" description="Helical" evidence="1">
    <location>
        <begin position="331"/>
        <end position="353"/>
    </location>
</feature>
<proteinExistence type="predicted"/>
<feature type="domain" description="Major facilitator superfamily (MFS) profile" evidence="2">
    <location>
        <begin position="16"/>
        <end position="383"/>
    </location>
</feature>
<keyword evidence="1" id="KW-0812">Transmembrane</keyword>